<dbReference type="NCBIfam" id="TIGR00756">
    <property type="entry name" value="PPR"/>
    <property type="match status" value="2"/>
</dbReference>
<evidence type="ECO:0000256" key="1">
    <source>
        <dbReference type="ARBA" id="ARBA00022737"/>
    </source>
</evidence>
<comment type="caution">
    <text evidence="3">The sequence shown here is derived from an EMBL/GenBank/DDBJ whole genome shotgun (WGS) entry which is preliminary data.</text>
</comment>
<evidence type="ECO:0000313" key="3">
    <source>
        <dbReference type="EMBL" id="KAK6947338.1"/>
    </source>
</evidence>
<dbReference type="AlphaFoldDB" id="A0AAN8WIU7"/>
<reference evidence="3 4" key="1">
    <citation type="submission" date="2023-12" db="EMBL/GenBank/DDBJ databases">
        <title>A high-quality genome assembly for Dillenia turbinata (Dilleniales).</title>
        <authorList>
            <person name="Chanderbali A."/>
        </authorList>
    </citation>
    <scope>NUCLEOTIDE SEQUENCE [LARGE SCALE GENOMIC DNA]</scope>
    <source>
        <strain evidence="3">LSX21</strain>
        <tissue evidence="3">Leaf</tissue>
    </source>
</reference>
<dbReference type="Proteomes" id="UP001370490">
    <property type="component" value="Unassembled WGS sequence"/>
</dbReference>
<accession>A0AAN8WIU7</accession>
<dbReference type="InterPro" id="IPR011990">
    <property type="entry name" value="TPR-like_helical_dom_sf"/>
</dbReference>
<keyword evidence="1" id="KW-0677">Repeat</keyword>
<keyword evidence="4" id="KW-1185">Reference proteome</keyword>
<dbReference type="PANTHER" id="PTHR47926:SF387">
    <property type="entry name" value="PENTATRICOPEPTIDE REPEAT-CONTAINING PROTEIN"/>
    <property type="match status" value="1"/>
</dbReference>
<gene>
    <name evidence="3" type="ORF">RJ641_000811</name>
</gene>
<sequence length="113" mass="12643">MITVLSSKFVECHFGYVRELFERMETKDVFSQTSMVNGSARFGDLDLARKYFDEMPEKNVVSCSVEIVGYSQNNKPDEALALFHDMEEAGLLPTESTLLCVLSACDQSGCLDL</sequence>
<dbReference type="PANTHER" id="PTHR47926">
    <property type="entry name" value="PENTATRICOPEPTIDE REPEAT-CONTAINING PROTEIN"/>
    <property type="match status" value="1"/>
</dbReference>
<dbReference type="Pfam" id="PF13041">
    <property type="entry name" value="PPR_2"/>
    <property type="match status" value="1"/>
</dbReference>
<protein>
    <submittedName>
        <fullName evidence="3">Pentatricopeptide repeat</fullName>
    </submittedName>
</protein>
<feature type="non-terminal residue" evidence="3">
    <location>
        <position position="113"/>
    </location>
</feature>
<feature type="repeat" description="PPR" evidence="2">
    <location>
        <begin position="59"/>
        <end position="93"/>
    </location>
</feature>
<dbReference type="PROSITE" id="PS51375">
    <property type="entry name" value="PPR"/>
    <property type="match status" value="2"/>
</dbReference>
<evidence type="ECO:0000256" key="2">
    <source>
        <dbReference type="PROSITE-ProRule" id="PRU00708"/>
    </source>
</evidence>
<dbReference type="GO" id="GO:0009451">
    <property type="term" value="P:RNA modification"/>
    <property type="evidence" value="ECO:0007669"/>
    <property type="project" value="InterPro"/>
</dbReference>
<dbReference type="EMBL" id="JBAMMX010000001">
    <property type="protein sequence ID" value="KAK6947338.1"/>
    <property type="molecule type" value="Genomic_DNA"/>
</dbReference>
<dbReference type="Gene3D" id="1.25.40.10">
    <property type="entry name" value="Tetratricopeptide repeat domain"/>
    <property type="match status" value="1"/>
</dbReference>
<name>A0AAN8WIU7_9MAGN</name>
<organism evidence="3 4">
    <name type="scientific">Dillenia turbinata</name>
    <dbReference type="NCBI Taxonomy" id="194707"/>
    <lineage>
        <taxon>Eukaryota</taxon>
        <taxon>Viridiplantae</taxon>
        <taxon>Streptophyta</taxon>
        <taxon>Embryophyta</taxon>
        <taxon>Tracheophyta</taxon>
        <taxon>Spermatophyta</taxon>
        <taxon>Magnoliopsida</taxon>
        <taxon>eudicotyledons</taxon>
        <taxon>Gunneridae</taxon>
        <taxon>Pentapetalae</taxon>
        <taxon>Dilleniales</taxon>
        <taxon>Dilleniaceae</taxon>
        <taxon>Dillenia</taxon>
    </lineage>
</organism>
<dbReference type="InterPro" id="IPR002885">
    <property type="entry name" value="PPR_rpt"/>
</dbReference>
<dbReference type="GO" id="GO:0003723">
    <property type="term" value="F:RNA binding"/>
    <property type="evidence" value="ECO:0007669"/>
    <property type="project" value="InterPro"/>
</dbReference>
<dbReference type="InterPro" id="IPR046960">
    <property type="entry name" value="PPR_At4g14850-like_plant"/>
</dbReference>
<proteinExistence type="predicted"/>
<feature type="repeat" description="PPR" evidence="2">
    <location>
        <begin position="28"/>
        <end position="58"/>
    </location>
</feature>
<evidence type="ECO:0000313" key="4">
    <source>
        <dbReference type="Proteomes" id="UP001370490"/>
    </source>
</evidence>